<dbReference type="EMBL" id="JAGIOL010000001">
    <property type="protein sequence ID" value="MBP2436528.1"/>
    <property type="molecule type" value="Genomic_DNA"/>
</dbReference>
<dbReference type="CDD" id="cd00085">
    <property type="entry name" value="HNHc"/>
    <property type="match status" value="1"/>
</dbReference>
<name>A0ABS4ZGW3_9MICO</name>
<protein>
    <recommendedName>
        <fullName evidence="1">HNH nuclease domain-containing protein</fullName>
    </recommendedName>
</protein>
<accession>A0ABS4ZGW3</accession>
<proteinExistence type="predicted"/>
<comment type="caution">
    <text evidence="2">The sequence shown here is derived from an EMBL/GenBank/DDBJ whole genome shotgun (WGS) entry which is preliminary data.</text>
</comment>
<sequence length="496" mass="53037">MSNVLAAPPAPAGVMAGIGAAIDAASGSVDHIAALSDADLVAVTREVERLGRLADALRVRVAGEVDVRSASSLLPEERLSQRYDCASGTSLLEYLTGASRPAIYARKRLDRRTRGGASLTGEPLPAAFPEVGQALRAGEMGIDSALYVTDALEKVNARGAAHPEHFAAAEEGIVALATRPARDLAADAPVATHRDVVDVTELWVTALDQDGVDPDAERAERGRGVSLGRVRDGLVSLSGYLVPETAAVLQRLFDAHLASPMRFQPHPEEQPPDAEWDDTESIPEFRTLTQRRHDALTSILHGAATAADAPTLGGAAPTLVVTASVEDLDGGVCRADGIEVALPARVAHRTACTGSVQKIVYDTAGRIIQLGTKERLFSPHQRRAIASRDGGCIIPGCAVPASQCEVHHVTEHSRGGPTHTDNGVLLCWHHHHRLDTSGWEIQMRHGTPYVKAPEWVDRRRIYRPVRNHARDNPPRGRDRPETNLCVIVLCPASACP</sequence>
<dbReference type="SMART" id="SM00507">
    <property type="entry name" value="HNHc"/>
    <property type="match status" value="1"/>
</dbReference>
<dbReference type="RefSeq" id="WP_165136151.1">
    <property type="nucleotide sequence ID" value="NZ_CP049253.1"/>
</dbReference>
<gene>
    <name evidence="2" type="ORF">JOF34_001114</name>
</gene>
<evidence type="ECO:0000259" key="1">
    <source>
        <dbReference type="SMART" id="SM00507"/>
    </source>
</evidence>
<feature type="domain" description="HNH nuclease" evidence="1">
    <location>
        <begin position="380"/>
        <end position="432"/>
    </location>
</feature>
<evidence type="ECO:0000313" key="3">
    <source>
        <dbReference type="Proteomes" id="UP001519362"/>
    </source>
</evidence>
<keyword evidence="3" id="KW-1185">Reference proteome</keyword>
<dbReference type="InterPro" id="IPR003870">
    <property type="entry name" value="DUF222"/>
</dbReference>
<dbReference type="Pfam" id="PF02720">
    <property type="entry name" value="DUF222"/>
    <property type="match status" value="1"/>
</dbReference>
<reference evidence="2 3" key="1">
    <citation type="submission" date="2021-03" db="EMBL/GenBank/DDBJ databases">
        <title>Sequencing the genomes of 1000 actinobacteria strains.</title>
        <authorList>
            <person name="Klenk H.-P."/>
        </authorList>
    </citation>
    <scope>NUCLEOTIDE SEQUENCE [LARGE SCALE GENOMIC DNA]</scope>
    <source>
        <strain evidence="2 3">DSM 24221</strain>
    </source>
</reference>
<evidence type="ECO:0000313" key="2">
    <source>
        <dbReference type="EMBL" id="MBP2436528.1"/>
    </source>
</evidence>
<organism evidence="2 3">
    <name type="scientific">Microbacterium amylolyticum</name>
    <dbReference type="NCBI Taxonomy" id="936337"/>
    <lineage>
        <taxon>Bacteria</taxon>
        <taxon>Bacillati</taxon>
        <taxon>Actinomycetota</taxon>
        <taxon>Actinomycetes</taxon>
        <taxon>Micrococcales</taxon>
        <taxon>Microbacteriaceae</taxon>
        <taxon>Microbacterium</taxon>
    </lineage>
</organism>
<dbReference type="Gene3D" id="1.10.30.50">
    <property type="match status" value="1"/>
</dbReference>
<dbReference type="InterPro" id="IPR003615">
    <property type="entry name" value="HNH_nuc"/>
</dbReference>
<dbReference type="Proteomes" id="UP001519362">
    <property type="component" value="Unassembled WGS sequence"/>
</dbReference>